<dbReference type="InterPro" id="IPR013848">
    <property type="entry name" value="Methylthiotransferase_N"/>
</dbReference>
<gene>
    <name evidence="10" type="ORF">POZ10_13435</name>
</gene>
<feature type="domain" description="Radical SAM core" evidence="9">
    <location>
        <begin position="157"/>
        <end position="239"/>
    </location>
</feature>
<dbReference type="PROSITE" id="PS51449">
    <property type="entry name" value="MTTASE_N"/>
    <property type="match status" value="1"/>
</dbReference>
<comment type="cofactor">
    <cofactor evidence="1">
        <name>[4Fe-4S] cluster</name>
        <dbReference type="ChEBI" id="CHEBI:49883"/>
    </cofactor>
</comment>
<evidence type="ECO:0000256" key="1">
    <source>
        <dbReference type="ARBA" id="ARBA00001966"/>
    </source>
</evidence>
<evidence type="ECO:0000256" key="3">
    <source>
        <dbReference type="ARBA" id="ARBA00022490"/>
    </source>
</evidence>
<dbReference type="SFLD" id="SFLDG01082">
    <property type="entry name" value="B12-binding_domain_containing"/>
    <property type="match status" value="1"/>
</dbReference>
<evidence type="ECO:0000256" key="4">
    <source>
        <dbReference type="ARBA" id="ARBA00022691"/>
    </source>
</evidence>
<comment type="caution">
    <text evidence="10">The sequence shown here is derived from an EMBL/GenBank/DDBJ whole genome shotgun (WGS) entry which is preliminary data.</text>
</comment>
<keyword evidence="6" id="KW-0408">Iron</keyword>
<dbReference type="PANTHER" id="PTHR43020:SF2">
    <property type="entry name" value="MITOCHONDRIAL TRNA METHYLTHIOTRANSFERASE CDK5RAP1"/>
    <property type="match status" value="1"/>
</dbReference>
<accession>A0AAW6H1H8</accession>
<dbReference type="PROSITE" id="PS51918">
    <property type="entry name" value="RADICAL_SAM"/>
    <property type="match status" value="1"/>
</dbReference>
<evidence type="ECO:0000259" key="8">
    <source>
        <dbReference type="PROSITE" id="PS51449"/>
    </source>
</evidence>
<dbReference type="EMBL" id="JAQNSI010000390">
    <property type="protein sequence ID" value="MDC1901613.1"/>
    <property type="molecule type" value="Genomic_DNA"/>
</dbReference>
<dbReference type="SFLD" id="SFLDS00029">
    <property type="entry name" value="Radical_SAM"/>
    <property type="match status" value="1"/>
</dbReference>
<feature type="domain" description="MTTase N-terminal" evidence="8">
    <location>
        <begin position="18"/>
        <end position="133"/>
    </location>
</feature>
<dbReference type="AlphaFoldDB" id="A0AAW6H1H8"/>
<dbReference type="GO" id="GO:0051539">
    <property type="term" value="F:4 iron, 4 sulfur cluster binding"/>
    <property type="evidence" value="ECO:0007669"/>
    <property type="project" value="UniProtKB-KW"/>
</dbReference>
<dbReference type="SUPFAM" id="SSF102114">
    <property type="entry name" value="Radical SAM enzymes"/>
    <property type="match status" value="1"/>
</dbReference>
<keyword evidence="4" id="KW-0949">S-adenosyl-L-methionine</keyword>
<dbReference type="Pfam" id="PF00919">
    <property type="entry name" value="UPF0004"/>
    <property type="match status" value="1"/>
</dbReference>
<dbReference type="GO" id="GO:0005829">
    <property type="term" value="C:cytosol"/>
    <property type="evidence" value="ECO:0007669"/>
    <property type="project" value="TreeGrafter"/>
</dbReference>
<evidence type="ECO:0000256" key="7">
    <source>
        <dbReference type="ARBA" id="ARBA00023014"/>
    </source>
</evidence>
<reference evidence="10" key="1">
    <citation type="submission" date="2022-10" db="EMBL/GenBank/DDBJ databases">
        <title>Human gut microbiome strain richness.</title>
        <authorList>
            <person name="Chen-Liaw A."/>
        </authorList>
    </citation>
    <scope>NUCLEOTIDE SEQUENCE</scope>
    <source>
        <strain evidence="10">1001713st1_F9_1001713B170221_170320</strain>
    </source>
</reference>
<evidence type="ECO:0000256" key="5">
    <source>
        <dbReference type="ARBA" id="ARBA00022723"/>
    </source>
</evidence>
<keyword evidence="3" id="KW-0963">Cytoplasm</keyword>
<dbReference type="InterPro" id="IPR007197">
    <property type="entry name" value="rSAM"/>
</dbReference>
<dbReference type="InterPro" id="IPR020612">
    <property type="entry name" value="Methylthiotransferase_CS"/>
</dbReference>
<dbReference type="PROSITE" id="PS01278">
    <property type="entry name" value="MTTASE_RADICAL"/>
    <property type="match status" value="1"/>
</dbReference>
<keyword evidence="2" id="KW-0004">4Fe-4S</keyword>
<dbReference type="Proteomes" id="UP001222603">
    <property type="component" value="Unassembled WGS sequence"/>
</dbReference>
<keyword evidence="5" id="KW-0479">Metal-binding</keyword>
<sequence length="239" mass="26565">MEKVTGADFKSATADDNKKLFIETYGCQMNVADSEVIASVMQMAGYSVADTLEEADAVFMNTCSIRDNAEQKILNRLEFFHSLKKKKRGLIVGVLGCMAERVKDDLITNHHVDLVVGPDAYLTLPELIASVEAGEKAINVELSTTETYRDVIPSRICGNHISGFVSIMRGCNNFCTYCIVPYTRGRERSRDVESILNEVADLVAKGYKEVTLLGQNVNSYRFEKPDGETVTFPMLLRTV</sequence>
<dbReference type="InterPro" id="IPR058240">
    <property type="entry name" value="rSAM_sf"/>
</dbReference>
<evidence type="ECO:0000313" key="11">
    <source>
        <dbReference type="Proteomes" id="UP001222603"/>
    </source>
</evidence>
<feature type="non-terminal residue" evidence="10">
    <location>
        <position position="239"/>
    </location>
</feature>
<protein>
    <submittedName>
        <fullName evidence="10">Radical SAM protein</fullName>
    </submittedName>
</protein>
<dbReference type="RefSeq" id="WP_272201961.1">
    <property type="nucleotide sequence ID" value="NZ_JAQNSI010000390.1"/>
</dbReference>
<evidence type="ECO:0000313" key="10">
    <source>
        <dbReference type="EMBL" id="MDC1901613.1"/>
    </source>
</evidence>
<evidence type="ECO:0000256" key="2">
    <source>
        <dbReference type="ARBA" id="ARBA00022485"/>
    </source>
</evidence>
<dbReference type="GO" id="GO:0035597">
    <property type="term" value="F:tRNA-2-methylthio-N(6)-dimethylallyladenosine(37) synthase activity"/>
    <property type="evidence" value="ECO:0007669"/>
    <property type="project" value="TreeGrafter"/>
</dbReference>
<dbReference type="Gene3D" id="3.30.750.210">
    <property type="match status" value="1"/>
</dbReference>
<dbReference type="PANTHER" id="PTHR43020">
    <property type="entry name" value="CDK5 REGULATORY SUBUNIT-ASSOCIATED PROTEIN 1"/>
    <property type="match status" value="1"/>
</dbReference>
<dbReference type="Pfam" id="PF04055">
    <property type="entry name" value="Radical_SAM"/>
    <property type="match status" value="1"/>
</dbReference>
<dbReference type="GO" id="GO:0046872">
    <property type="term" value="F:metal ion binding"/>
    <property type="evidence" value="ECO:0007669"/>
    <property type="project" value="UniProtKB-KW"/>
</dbReference>
<dbReference type="FunFam" id="3.40.50.12160:FF:000003">
    <property type="entry name" value="CDK5 regulatory subunit-associated protein 1"/>
    <property type="match status" value="1"/>
</dbReference>
<evidence type="ECO:0000256" key="6">
    <source>
        <dbReference type="ARBA" id="ARBA00023004"/>
    </source>
</evidence>
<proteinExistence type="predicted"/>
<organism evidence="10 11">
    <name type="scientific">Bacteroides uniformis</name>
    <dbReference type="NCBI Taxonomy" id="820"/>
    <lineage>
        <taxon>Bacteria</taxon>
        <taxon>Pseudomonadati</taxon>
        <taxon>Bacteroidota</taxon>
        <taxon>Bacteroidia</taxon>
        <taxon>Bacteroidales</taxon>
        <taxon>Bacteroidaceae</taxon>
        <taxon>Bacteroides</taxon>
    </lineage>
</organism>
<keyword evidence="7" id="KW-0411">Iron-sulfur</keyword>
<evidence type="ECO:0000259" key="9">
    <source>
        <dbReference type="PROSITE" id="PS51918"/>
    </source>
</evidence>
<name>A0AAW6H1H8_BACUN</name>
<dbReference type="InterPro" id="IPR038135">
    <property type="entry name" value="Methylthiotransferase_N_sf"/>
</dbReference>
<dbReference type="Gene3D" id="3.40.50.12160">
    <property type="entry name" value="Methylthiotransferase, N-terminal domain"/>
    <property type="match status" value="1"/>
</dbReference>